<dbReference type="AlphaFoldDB" id="X0VL59"/>
<proteinExistence type="predicted"/>
<reference evidence="1" key="1">
    <citation type="journal article" date="2014" name="Front. Microbiol.">
        <title>High frequency of phylogenetically diverse reductive dehalogenase-homologous genes in deep subseafloor sedimentary metagenomes.</title>
        <authorList>
            <person name="Kawai M."/>
            <person name="Futagami T."/>
            <person name="Toyoda A."/>
            <person name="Takaki Y."/>
            <person name="Nishi S."/>
            <person name="Hori S."/>
            <person name="Arai W."/>
            <person name="Tsubouchi T."/>
            <person name="Morono Y."/>
            <person name="Uchiyama I."/>
            <person name="Ito T."/>
            <person name="Fujiyama A."/>
            <person name="Inagaki F."/>
            <person name="Takami H."/>
        </authorList>
    </citation>
    <scope>NUCLEOTIDE SEQUENCE</scope>
    <source>
        <strain evidence="1">Expedition CK06-06</strain>
    </source>
</reference>
<sequence length="170" mass="20169">EDIVYFESDPHMSQELILAFGDKLRTEYYRNLPQFIDSIELIDRREFYEMHADFYSRLAMTFSHGDYSKIEAIRGKDEIAERLYKKTLDYHPDHRAYLGLGIIRQKNRAYEESITILSEGLRYFSQSEQLNICLGISYMNIGDYKKALSYFQKFPDSKEASYYIEKIGDT</sequence>
<evidence type="ECO:0000313" key="1">
    <source>
        <dbReference type="EMBL" id="GAG18960.1"/>
    </source>
</evidence>
<comment type="caution">
    <text evidence="1">The sequence shown here is derived from an EMBL/GenBank/DDBJ whole genome shotgun (WGS) entry which is preliminary data.</text>
</comment>
<accession>X0VL59</accession>
<name>X0VL59_9ZZZZ</name>
<dbReference type="Gene3D" id="1.25.40.10">
    <property type="entry name" value="Tetratricopeptide repeat domain"/>
    <property type="match status" value="1"/>
</dbReference>
<protein>
    <submittedName>
        <fullName evidence="1">Uncharacterized protein</fullName>
    </submittedName>
</protein>
<dbReference type="SUPFAM" id="SSF48452">
    <property type="entry name" value="TPR-like"/>
    <property type="match status" value="1"/>
</dbReference>
<feature type="non-terminal residue" evidence="1">
    <location>
        <position position="1"/>
    </location>
</feature>
<dbReference type="EMBL" id="BARS01039444">
    <property type="protein sequence ID" value="GAG18960.1"/>
    <property type="molecule type" value="Genomic_DNA"/>
</dbReference>
<dbReference type="InterPro" id="IPR011990">
    <property type="entry name" value="TPR-like_helical_dom_sf"/>
</dbReference>
<organism evidence="1">
    <name type="scientific">marine sediment metagenome</name>
    <dbReference type="NCBI Taxonomy" id="412755"/>
    <lineage>
        <taxon>unclassified sequences</taxon>
        <taxon>metagenomes</taxon>
        <taxon>ecological metagenomes</taxon>
    </lineage>
</organism>
<gene>
    <name evidence="1" type="ORF">S01H1_60223</name>
</gene>